<dbReference type="InterPro" id="IPR003661">
    <property type="entry name" value="HisK_dim/P_dom"/>
</dbReference>
<dbReference type="InterPro" id="IPR003594">
    <property type="entry name" value="HATPase_dom"/>
</dbReference>
<keyword evidence="3" id="KW-0597">Phosphoprotein</keyword>
<protein>
    <recommendedName>
        <fullName evidence="2">histidine kinase</fullName>
        <ecNumber evidence="2">2.7.13.3</ecNumber>
    </recommendedName>
</protein>
<dbReference type="GO" id="GO:0005524">
    <property type="term" value="F:ATP binding"/>
    <property type="evidence" value="ECO:0007669"/>
    <property type="project" value="UniProtKB-KW"/>
</dbReference>
<dbReference type="SUPFAM" id="SSF55785">
    <property type="entry name" value="PYP-like sensor domain (PAS domain)"/>
    <property type="match status" value="3"/>
</dbReference>
<dbReference type="SMART" id="SM00387">
    <property type="entry name" value="HATPase_c"/>
    <property type="match status" value="1"/>
</dbReference>
<dbReference type="SUPFAM" id="SSF55874">
    <property type="entry name" value="ATPase domain of HSP90 chaperone/DNA topoisomerase II/histidine kinase"/>
    <property type="match status" value="1"/>
</dbReference>
<dbReference type="CDD" id="cd00130">
    <property type="entry name" value="PAS"/>
    <property type="match status" value="2"/>
</dbReference>
<name>T0D3Z6_ALIAG</name>
<dbReference type="STRING" id="1356854.N007_07290"/>
<dbReference type="CDD" id="cd00082">
    <property type="entry name" value="HisKA"/>
    <property type="match status" value="1"/>
</dbReference>
<keyword evidence="6" id="KW-0418">Kinase</keyword>
<dbReference type="eggNOG" id="COG5002">
    <property type="taxonomic scope" value="Bacteria"/>
</dbReference>
<dbReference type="InterPro" id="IPR005467">
    <property type="entry name" value="His_kinase_dom"/>
</dbReference>
<dbReference type="PRINTS" id="PR00344">
    <property type="entry name" value="BCTRLSENSOR"/>
</dbReference>
<accession>A0A9E7CT37</accession>
<dbReference type="InterPro" id="IPR036097">
    <property type="entry name" value="HisK_dim/P_sf"/>
</dbReference>
<evidence type="ECO:0000256" key="5">
    <source>
        <dbReference type="ARBA" id="ARBA00022741"/>
    </source>
</evidence>
<gene>
    <name evidence="9" type="ORF">K1I37_09935</name>
</gene>
<dbReference type="PANTHER" id="PTHR43065:SF34">
    <property type="entry name" value="SPORULATION KINASE A"/>
    <property type="match status" value="1"/>
</dbReference>
<dbReference type="SMART" id="SM00091">
    <property type="entry name" value="PAS"/>
    <property type="match status" value="3"/>
</dbReference>
<dbReference type="PROSITE" id="PS50112">
    <property type="entry name" value="PAS"/>
    <property type="match status" value="2"/>
</dbReference>
<dbReference type="InterPro" id="IPR013656">
    <property type="entry name" value="PAS_4"/>
</dbReference>
<reference evidence="10" key="1">
    <citation type="journal article" date="2022" name="G3 (Bethesda)">
        <title>Unveiling the complete genome sequence of Alicyclobacillus acidoterrestris DSM 3922T, a taint-producing strain.</title>
        <authorList>
            <person name="Leonardo I.C."/>
            <person name="Barreto Crespo M.T."/>
            <person name="Gaspar F.B."/>
        </authorList>
    </citation>
    <scope>NUCLEOTIDE SEQUENCE [LARGE SCALE GENOMIC DNA]</scope>
    <source>
        <strain evidence="10">DSM 3922</strain>
    </source>
</reference>
<dbReference type="Pfam" id="PF08448">
    <property type="entry name" value="PAS_4"/>
    <property type="match status" value="1"/>
</dbReference>
<dbReference type="Gene3D" id="3.30.450.20">
    <property type="entry name" value="PAS domain"/>
    <property type="match status" value="3"/>
</dbReference>
<evidence type="ECO:0000313" key="10">
    <source>
        <dbReference type="Proteomes" id="UP000829401"/>
    </source>
</evidence>
<organism evidence="9 10">
    <name type="scientific">Alicyclobacillus acidoterrestris (strain ATCC 49025 / DSM 3922 / CIP 106132 / NCIMB 13137 / GD3B)</name>
    <dbReference type="NCBI Taxonomy" id="1356854"/>
    <lineage>
        <taxon>Bacteria</taxon>
        <taxon>Bacillati</taxon>
        <taxon>Bacillota</taxon>
        <taxon>Bacilli</taxon>
        <taxon>Bacillales</taxon>
        <taxon>Alicyclobacillaceae</taxon>
        <taxon>Alicyclobacillus</taxon>
    </lineage>
</organism>
<dbReference type="Pfam" id="PF00512">
    <property type="entry name" value="HisKA"/>
    <property type="match status" value="1"/>
</dbReference>
<evidence type="ECO:0000256" key="6">
    <source>
        <dbReference type="ARBA" id="ARBA00022777"/>
    </source>
</evidence>
<evidence type="ECO:0000256" key="2">
    <source>
        <dbReference type="ARBA" id="ARBA00012438"/>
    </source>
</evidence>
<dbReference type="PANTHER" id="PTHR43065">
    <property type="entry name" value="SENSOR HISTIDINE KINASE"/>
    <property type="match status" value="1"/>
</dbReference>
<dbReference type="InterPro" id="IPR001610">
    <property type="entry name" value="PAC"/>
</dbReference>
<comment type="catalytic activity">
    <reaction evidence="1">
        <text>ATP + protein L-histidine = ADP + protein N-phospho-L-histidine.</text>
        <dbReference type="EC" id="2.7.13.3"/>
    </reaction>
</comment>
<evidence type="ECO:0000313" key="9">
    <source>
        <dbReference type="EMBL" id="UNO50695.1"/>
    </source>
</evidence>
<dbReference type="InterPro" id="IPR000014">
    <property type="entry name" value="PAS"/>
</dbReference>
<dbReference type="InterPro" id="IPR035965">
    <property type="entry name" value="PAS-like_dom_sf"/>
</dbReference>
<dbReference type="PROSITE" id="PS50113">
    <property type="entry name" value="PAC"/>
    <property type="match status" value="2"/>
</dbReference>
<evidence type="ECO:0000256" key="8">
    <source>
        <dbReference type="ARBA" id="ARBA00023012"/>
    </source>
</evidence>
<evidence type="ECO:0000256" key="4">
    <source>
        <dbReference type="ARBA" id="ARBA00022679"/>
    </source>
</evidence>
<dbReference type="KEGG" id="aaco:K1I37_09935"/>
<dbReference type="Proteomes" id="UP000829401">
    <property type="component" value="Chromosome"/>
</dbReference>
<keyword evidence="10" id="KW-1185">Reference proteome</keyword>
<dbReference type="Pfam" id="PF02518">
    <property type="entry name" value="HATPase_c"/>
    <property type="match status" value="1"/>
</dbReference>
<dbReference type="Gene3D" id="3.30.565.10">
    <property type="entry name" value="Histidine kinase-like ATPase, C-terminal domain"/>
    <property type="match status" value="1"/>
</dbReference>
<dbReference type="EMBL" id="CP080467">
    <property type="protein sequence ID" value="UNO50695.1"/>
    <property type="molecule type" value="Genomic_DNA"/>
</dbReference>
<dbReference type="InterPro" id="IPR000700">
    <property type="entry name" value="PAS-assoc_C"/>
</dbReference>
<accession>T0D3Z6</accession>
<dbReference type="RefSeq" id="WP_021296495.1">
    <property type="nucleotide sequence ID" value="NZ_AURB01000129.1"/>
</dbReference>
<keyword evidence="5" id="KW-0547">Nucleotide-binding</keyword>
<keyword evidence="8" id="KW-0902">Two-component regulatory system</keyword>
<evidence type="ECO:0000256" key="7">
    <source>
        <dbReference type="ARBA" id="ARBA00022840"/>
    </source>
</evidence>
<dbReference type="EC" id="2.7.13.3" evidence="2"/>
<dbReference type="Pfam" id="PF13426">
    <property type="entry name" value="PAS_9"/>
    <property type="match status" value="2"/>
</dbReference>
<dbReference type="SMART" id="SM00388">
    <property type="entry name" value="HisKA"/>
    <property type="match status" value="1"/>
</dbReference>
<dbReference type="NCBIfam" id="TIGR00229">
    <property type="entry name" value="sensory_box"/>
    <property type="match status" value="3"/>
</dbReference>
<evidence type="ECO:0000256" key="1">
    <source>
        <dbReference type="ARBA" id="ARBA00000085"/>
    </source>
</evidence>
<dbReference type="GO" id="GO:0000155">
    <property type="term" value="F:phosphorelay sensor kinase activity"/>
    <property type="evidence" value="ECO:0007669"/>
    <property type="project" value="InterPro"/>
</dbReference>
<evidence type="ECO:0000256" key="3">
    <source>
        <dbReference type="ARBA" id="ARBA00022553"/>
    </source>
</evidence>
<sequence length="771" mass="86704">MDDRYLMYWRKSHEWRCVARGQQLFEQAAEAFRDIMGMDSGFFLYRKKLKMSDSHQPRIYSPWGVMEELTTASQSFVESFNIHIMQFVQTMGEGWWTVEELPDPLAALSTKRGLRHLGAWYLRVNSDIQGVVVLGSRCDVVPCNGLDVGVCVQQIEMVLDALYCRRFTEVHEQQFRSLVDNNPDIVLQTNVAGELVYANEALYRLTGYSREALKRPSQRRAIVAKPYVQQMMKNAEQVRQGIVQSYEIMVYDKFGHAVYLGISSVPIVVDGDIVGVFTVAKDLTKHIEALNELRETKGLYECLISSNGDAISIMGRDRRYLRVNAAYEQVYGWSIEEAQGQLCPFLDQPQTSEWVSAAFRGETIRTETRRTRKDGRQIDVSLIMSPVIDTSGNIIAVSTISRDITDRKRAEMALIEAEVKYRTIVEESLVGVYIVEDNVLTFVNRRMAEIFGYEVEEMIGMTAWDTVSPKDLSVAVENVRKRLSGEVDSIRYQITGLCKNGETVDVEVHGTLAYFNGKPVIIGTLLDITERIEAEEIIRKADKLAVVGQLAAGVAHEIRNPLTALKGFVQLMTEGGNNAGYCEIMLSELNRINRIIDELLLAARPSKPVFERHNVVDLVQDVLSLISTQCVMKNIAVLPSIHTWVPSIRCDSNQLKQVFLNILKNAMEAVPEGGQIEVCVGRVEASDEVYVRITDNGFGIDETVLPKLGEPFYTSKETGTGLGLMVSYRIVQSHGGRMKISSQLGRGTTVDIRLPMEAPVPHHTSYLVKQG</sequence>
<dbReference type="SMART" id="SM00086">
    <property type="entry name" value="PAC"/>
    <property type="match status" value="3"/>
</dbReference>
<dbReference type="Gene3D" id="1.10.287.130">
    <property type="match status" value="1"/>
</dbReference>
<dbReference type="AlphaFoldDB" id="T0D3Z6"/>
<dbReference type="InterPro" id="IPR036890">
    <property type="entry name" value="HATPase_C_sf"/>
</dbReference>
<dbReference type="PROSITE" id="PS50109">
    <property type="entry name" value="HIS_KIN"/>
    <property type="match status" value="1"/>
</dbReference>
<dbReference type="SUPFAM" id="SSF47384">
    <property type="entry name" value="Homodimeric domain of signal transducing histidine kinase"/>
    <property type="match status" value="1"/>
</dbReference>
<keyword evidence="7" id="KW-0067">ATP-binding</keyword>
<proteinExistence type="predicted"/>
<keyword evidence="4" id="KW-0808">Transferase</keyword>
<dbReference type="InterPro" id="IPR004358">
    <property type="entry name" value="Sig_transdc_His_kin-like_C"/>
</dbReference>
<dbReference type="OrthoDB" id="9815750at2"/>